<evidence type="ECO:0000313" key="7">
    <source>
        <dbReference type="EMBL" id="RGJ78592.1"/>
    </source>
</evidence>
<proteinExistence type="predicted"/>
<dbReference type="Proteomes" id="UP000266497">
    <property type="component" value="Unassembled WGS sequence"/>
</dbReference>
<evidence type="ECO:0000313" key="23">
    <source>
        <dbReference type="Proteomes" id="UP000462015"/>
    </source>
</evidence>
<dbReference type="AlphaFoldDB" id="A0A395UIG3"/>
<dbReference type="EMBL" id="QSPP01000093">
    <property type="protein sequence ID" value="RGJ78592.1"/>
    <property type="molecule type" value="Genomic_DNA"/>
</dbReference>
<evidence type="ECO:0000313" key="5">
    <source>
        <dbReference type="EMBL" id="KAB6695749.1"/>
    </source>
</evidence>
<dbReference type="EMBL" id="WDAY01000036">
    <property type="protein sequence ID" value="KAB6558541.1"/>
    <property type="molecule type" value="Genomic_DNA"/>
</dbReference>
<evidence type="ECO:0000313" key="24">
    <source>
        <dbReference type="Proteomes" id="UP000470777"/>
    </source>
</evidence>
<dbReference type="Proteomes" id="UP000437431">
    <property type="component" value="Unassembled WGS sequence"/>
</dbReference>
<protein>
    <recommendedName>
        <fullName evidence="1">DUF6850 domain-containing protein</fullName>
    </recommendedName>
</protein>
<evidence type="ECO:0000313" key="2">
    <source>
        <dbReference type="EMBL" id="KAB6558541.1"/>
    </source>
</evidence>
<evidence type="ECO:0000313" key="16">
    <source>
        <dbReference type="Proteomes" id="UP000261278"/>
    </source>
</evidence>
<evidence type="ECO:0000313" key="19">
    <source>
        <dbReference type="Proteomes" id="UP000283713"/>
    </source>
</evidence>
<dbReference type="Proteomes" id="UP000261278">
    <property type="component" value="Unassembled WGS sequence"/>
</dbReference>
<evidence type="ECO:0000313" key="13">
    <source>
        <dbReference type="EMBL" id="RHJ68333.1"/>
    </source>
</evidence>
<dbReference type="Proteomes" id="UP000283713">
    <property type="component" value="Unassembled WGS sequence"/>
</dbReference>
<organism evidence="10 17">
    <name type="scientific">Phocaeicola vulgatus</name>
    <name type="common">Bacteroides vulgatus</name>
    <dbReference type="NCBI Taxonomy" id="821"/>
    <lineage>
        <taxon>Bacteria</taxon>
        <taxon>Pseudomonadati</taxon>
        <taxon>Bacteroidota</taxon>
        <taxon>Bacteroidia</taxon>
        <taxon>Bacteroidales</taxon>
        <taxon>Bacteroidaceae</taxon>
        <taxon>Phocaeicola</taxon>
    </lineage>
</organism>
<dbReference type="Proteomes" id="UP000260640">
    <property type="component" value="Unassembled WGS sequence"/>
</dbReference>
<dbReference type="Proteomes" id="UP000283429">
    <property type="component" value="Unassembled WGS sequence"/>
</dbReference>
<dbReference type="Proteomes" id="UP000261003">
    <property type="component" value="Unassembled WGS sequence"/>
</dbReference>
<dbReference type="EMBL" id="WDAL01000038">
    <property type="protein sequence ID" value="KAB6632194.1"/>
    <property type="molecule type" value="Genomic_DNA"/>
</dbReference>
<evidence type="ECO:0000313" key="17">
    <source>
        <dbReference type="Proteomes" id="UP000266497"/>
    </source>
</evidence>
<evidence type="ECO:0000313" key="20">
    <source>
        <dbReference type="Proteomes" id="UP000283958"/>
    </source>
</evidence>
<dbReference type="EMBL" id="QSTG01000052">
    <property type="protein sequence ID" value="RGM39231.1"/>
    <property type="molecule type" value="Genomic_DNA"/>
</dbReference>
<evidence type="ECO:0000313" key="14">
    <source>
        <dbReference type="Proteomes" id="UP000260640"/>
    </source>
</evidence>
<evidence type="ECO:0000313" key="11">
    <source>
        <dbReference type="EMBL" id="RHD81223.1"/>
    </source>
</evidence>
<evidence type="ECO:0000313" key="22">
    <source>
        <dbReference type="Proteomes" id="UP000437431"/>
    </source>
</evidence>
<dbReference type="EMBL" id="QRKA01000002">
    <property type="protein sequence ID" value="RHH82757.1"/>
    <property type="molecule type" value="Genomic_DNA"/>
</dbReference>
<dbReference type="InterPro" id="IPR049236">
    <property type="entry name" value="DUF6850"/>
</dbReference>
<dbReference type="Proteomes" id="UP000462015">
    <property type="component" value="Unassembled WGS sequence"/>
</dbReference>
<evidence type="ECO:0000313" key="3">
    <source>
        <dbReference type="EMBL" id="KAB6632194.1"/>
    </source>
</evidence>
<dbReference type="EMBL" id="WCZV01000004">
    <property type="protein sequence ID" value="KAB6702471.1"/>
    <property type="molecule type" value="Genomic_DNA"/>
</dbReference>
<evidence type="ECO:0000313" key="12">
    <source>
        <dbReference type="EMBL" id="RHH82757.1"/>
    </source>
</evidence>
<evidence type="ECO:0000313" key="8">
    <source>
        <dbReference type="EMBL" id="RGL88609.1"/>
    </source>
</evidence>
<dbReference type="EMBL" id="QSJM01000020">
    <property type="protein sequence ID" value="RHD81223.1"/>
    <property type="molecule type" value="Genomic_DNA"/>
</dbReference>
<comment type="caution">
    <text evidence="10">The sequence shown here is derived from an EMBL/GenBank/DDBJ whole genome shotgun (WGS) entry which is preliminary data.</text>
</comment>
<dbReference type="EMBL" id="WCZY01000004">
    <property type="protein sequence ID" value="KAB6695749.1"/>
    <property type="molecule type" value="Genomic_DNA"/>
</dbReference>
<dbReference type="EMBL" id="QRUD01000071">
    <property type="protein sequence ID" value="RGR33675.1"/>
    <property type="molecule type" value="Genomic_DNA"/>
</dbReference>
<evidence type="ECO:0000313" key="18">
    <source>
        <dbReference type="Proteomes" id="UP000283429"/>
    </source>
</evidence>
<evidence type="ECO:0000313" key="6">
    <source>
        <dbReference type="EMBL" id="KAB6702471.1"/>
    </source>
</evidence>
<name>A0A395UIG3_PHOVU</name>
<dbReference type="Proteomes" id="UP000470777">
    <property type="component" value="Unassembled WGS sequence"/>
</dbReference>
<dbReference type="EMBL" id="QSSN01000002">
    <property type="protein sequence ID" value="RGL88609.1"/>
    <property type="molecule type" value="Genomic_DNA"/>
</dbReference>
<evidence type="ECO:0000259" key="1">
    <source>
        <dbReference type="Pfam" id="PF21012"/>
    </source>
</evidence>
<evidence type="ECO:0000313" key="9">
    <source>
        <dbReference type="EMBL" id="RGM39231.1"/>
    </source>
</evidence>
<reference evidence="14 15" key="1">
    <citation type="submission" date="2018-08" db="EMBL/GenBank/DDBJ databases">
        <title>A genome reference for cultivated species of the human gut microbiota.</title>
        <authorList>
            <person name="Zou Y."/>
            <person name="Xue W."/>
            <person name="Luo G."/>
        </authorList>
    </citation>
    <scope>NUCLEOTIDE SEQUENCE [LARGE SCALE GENOMIC DNA]</scope>
    <source>
        <strain evidence="10 17">AF25-30LB</strain>
        <strain evidence="13 20">AM09-18</strain>
        <strain evidence="12 19">AM16-6</strain>
        <strain evidence="11 18">AM30-40</strain>
        <strain evidence="9 15">OM08-13BH</strain>
        <strain evidence="8 16">TF05-18</strain>
        <strain evidence="7 14">TM05-16</strain>
    </source>
</reference>
<dbReference type="Proteomes" id="UP000470952">
    <property type="component" value="Unassembled WGS sequence"/>
</dbReference>
<evidence type="ECO:0000313" key="15">
    <source>
        <dbReference type="Proteomes" id="UP000261003"/>
    </source>
</evidence>
<evidence type="ECO:0000313" key="21">
    <source>
        <dbReference type="Proteomes" id="UP000437380"/>
    </source>
</evidence>
<evidence type="ECO:0000313" key="10">
    <source>
        <dbReference type="EMBL" id="RGR33675.1"/>
    </source>
</evidence>
<feature type="domain" description="DUF6850" evidence="1">
    <location>
        <begin position="62"/>
        <end position="524"/>
    </location>
</feature>
<evidence type="ECO:0000313" key="4">
    <source>
        <dbReference type="EMBL" id="KAB6661635.1"/>
    </source>
</evidence>
<dbReference type="Pfam" id="PF21012">
    <property type="entry name" value="DUF6850"/>
    <property type="match status" value="1"/>
</dbReference>
<dbReference type="Proteomes" id="UP000283958">
    <property type="component" value="Unassembled WGS sequence"/>
</dbReference>
<evidence type="ECO:0000313" key="25">
    <source>
        <dbReference type="Proteomes" id="UP000470952"/>
    </source>
</evidence>
<dbReference type="EMBL" id="WDAG01000005">
    <property type="protein sequence ID" value="KAB6661635.1"/>
    <property type="molecule type" value="Genomic_DNA"/>
</dbReference>
<accession>A0A395UIG3</accession>
<sequence>MIYKSLLFMMLIRIIIMLLIALFVESRQEAFGQTTDTLSLSDKVIRTASFATGFRGEIWQNPALYYYYTPYTWTRLDVNGAYHDKGKASLKQEGDKDTRIGVDVNSFVILSERDRVFGSAGYRSEKQENVLWNENIDWKLIAPYVTGDSIGGFLKGETYYFNGGYASESGSWTWGITGGYRAFHNYRDKDPRPRNTASDLSFALGAGYRLGTYRLGVSADFRLYQQKSEISFLADKGSTSVYHMLGLGMDYVRFAGNQTGTKHQGIRWGGSIGILPVDTEKGISATVSIDRMSMDKKLSNANNLTLLELNTTDLKGNVTWMRELQQAEHLAVKLDAGYIVRKGMENIYGEAGGSSYGALISTSPGMKVTNSRIAVSGLWEKLLTDKGVWGGAIVPNIIYHRLETDYNAVSRFVHLSVLESSLRARLLYQKRLLRLTAEANGGYYANLSAEYSLPGLNTAKSSAQTLLANIDYLSDSYSMVGIRLQGDYPIMKQYNLSLSVQWQAAYYKKCGTAQYAVCSLGIFF</sequence>
<reference evidence="21 22" key="2">
    <citation type="journal article" date="2019" name="Nat. Med.">
        <title>A library of human gut bacterial isolates paired with longitudinal multiomics data enables mechanistic microbiome research.</title>
        <authorList>
            <person name="Poyet M."/>
            <person name="Groussin M."/>
            <person name="Gibbons S.M."/>
            <person name="Avila-Pacheco J."/>
            <person name="Jiang X."/>
            <person name="Kearney S.M."/>
            <person name="Perrotta A.R."/>
            <person name="Berdy B."/>
            <person name="Zhao S."/>
            <person name="Lieberman T.D."/>
            <person name="Swanson P.K."/>
            <person name="Smith M."/>
            <person name="Roesemann S."/>
            <person name="Alexander J.E."/>
            <person name="Rich S.A."/>
            <person name="Livny J."/>
            <person name="Vlamakis H."/>
            <person name="Clish C."/>
            <person name="Bullock K."/>
            <person name="Deik A."/>
            <person name="Scott J."/>
            <person name="Pierce K.A."/>
            <person name="Xavier R.J."/>
            <person name="Alm E.J."/>
        </authorList>
    </citation>
    <scope>NUCLEOTIDE SEQUENCE [LARGE SCALE GENOMIC DNA]</scope>
    <source>
        <strain evidence="2 22">BIOML-A111</strain>
        <strain evidence="6 21">BIOML-A82</strain>
        <strain evidence="5 24">BIOML-A85</strain>
        <strain evidence="4 25">BIOML-A93</strain>
        <strain evidence="3 23">BIOML-A98</strain>
    </source>
</reference>
<dbReference type="EMBL" id="QRMN01000099">
    <property type="protein sequence ID" value="RHJ68333.1"/>
    <property type="molecule type" value="Genomic_DNA"/>
</dbReference>
<dbReference type="Proteomes" id="UP000437380">
    <property type="component" value="Unassembled WGS sequence"/>
</dbReference>
<gene>
    <name evidence="13" type="ORF">DW105_22045</name>
    <name evidence="12" type="ORF">DW193_01975</name>
    <name evidence="11" type="ORF">DW783_08395</name>
    <name evidence="10" type="ORF">DWY53_19015</name>
    <name evidence="9" type="ORF">DXC16_20980</name>
    <name evidence="8" type="ORF">DXC44_02590</name>
    <name evidence="7" type="ORF">DXD46_19355</name>
    <name evidence="3" type="ORF">GAY12_17330</name>
    <name evidence="6" type="ORF">GAY17_04940</name>
    <name evidence="2" type="ORF">GAY79_14835</name>
    <name evidence="4" type="ORF">GAZ76_06555</name>
    <name evidence="5" type="ORF">GAZ92_05025</name>
</gene>